<evidence type="ECO:0000256" key="6">
    <source>
        <dbReference type="ARBA" id="ARBA00023098"/>
    </source>
</evidence>
<accession>A0AAX4HIQ8</accession>
<dbReference type="InterPro" id="IPR029765">
    <property type="entry name" value="Mev_diP_decarb"/>
</dbReference>
<dbReference type="InterPro" id="IPR041431">
    <property type="entry name" value="Mvd1_C"/>
</dbReference>
<evidence type="ECO:0000256" key="3">
    <source>
        <dbReference type="ARBA" id="ARBA00022516"/>
    </source>
</evidence>
<dbReference type="KEGG" id="psti:SOO65_10660"/>
<evidence type="ECO:0000256" key="7">
    <source>
        <dbReference type="ARBA" id="ARBA00023239"/>
    </source>
</evidence>
<dbReference type="SUPFAM" id="SSF55060">
    <property type="entry name" value="GHMP Kinase, C-terminal domain"/>
    <property type="match status" value="1"/>
</dbReference>
<evidence type="ECO:0000256" key="2">
    <source>
        <dbReference type="ARBA" id="ARBA00012296"/>
    </source>
</evidence>
<evidence type="ECO:0000259" key="8">
    <source>
        <dbReference type="Pfam" id="PF18376"/>
    </source>
</evidence>
<name>A0AAX4HIQ8_9BACT</name>
<dbReference type="EC" id="4.1.1.33" evidence="2"/>
<dbReference type="SUPFAM" id="SSF54211">
    <property type="entry name" value="Ribosomal protein S5 domain 2-like"/>
    <property type="match status" value="1"/>
</dbReference>
<dbReference type="InterPro" id="IPR020568">
    <property type="entry name" value="Ribosomal_Su5_D2-typ_SF"/>
</dbReference>
<evidence type="ECO:0000256" key="1">
    <source>
        <dbReference type="ARBA" id="ARBA00008831"/>
    </source>
</evidence>
<dbReference type="Proteomes" id="UP001324634">
    <property type="component" value="Chromosome"/>
</dbReference>
<dbReference type="InterPro" id="IPR036554">
    <property type="entry name" value="GHMP_kinase_C_sf"/>
</dbReference>
<dbReference type="InterPro" id="IPR014721">
    <property type="entry name" value="Ribsml_uS5_D2-typ_fold_subgr"/>
</dbReference>
<evidence type="ECO:0000256" key="5">
    <source>
        <dbReference type="ARBA" id="ARBA00022840"/>
    </source>
</evidence>
<gene>
    <name evidence="10" type="primary">mvaD</name>
    <name evidence="10" type="ORF">SOO65_10660</name>
</gene>
<keyword evidence="7 10" id="KW-0456">Lyase</keyword>
<keyword evidence="6" id="KW-0443">Lipid metabolism</keyword>
<dbReference type="PANTHER" id="PTHR10977">
    <property type="entry name" value="DIPHOSPHOMEVALONATE DECARBOXYLASE"/>
    <property type="match status" value="1"/>
</dbReference>
<protein>
    <recommendedName>
        <fullName evidence="2">diphosphomevalonate decarboxylase</fullName>
        <ecNumber evidence="2">4.1.1.33</ecNumber>
    </recommendedName>
</protein>
<sequence>MSLISSLSHLEAKAYSTTWRSPSNIAFVKYWGKKGHQIPANPSLSMTLKECFTETKVDFKPADALGVDLFLEGKREDRFALKIKNYLETLTTELPWLNKLALNIETKNTFPHGAGIASSASGLSALALCLTDYIQSFSNENDQDLFFKRASFLSRLASGSACRSVYGGFTTWGEADLAEASDKYATPISVHPELAHLKDTVLVINDAEKSVSSRDGHTRMKEHAFAEARFAQAKHNFKGMVNAMKSGDMEEVGMILEQEALSLHAMFLTSPNAFTLFKPNSIAAMELIWDFRRETKLPLYFTFDAGPNLHLIYPDVFKNKIKTFISHELAPLAVKVIDDERGEGPVKC</sequence>
<dbReference type="EMBL" id="CP139487">
    <property type="protein sequence ID" value="WPU63145.1"/>
    <property type="molecule type" value="Genomic_DNA"/>
</dbReference>
<keyword evidence="5" id="KW-0067">ATP-binding</keyword>
<dbReference type="Gene3D" id="3.30.230.10">
    <property type="match status" value="1"/>
</dbReference>
<dbReference type="NCBIfam" id="TIGR01240">
    <property type="entry name" value="mevDPdecarb"/>
    <property type="match status" value="1"/>
</dbReference>
<organism evidence="10 11">
    <name type="scientific">Peredibacter starrii</name>
    <dbReference type="NCBI Taxonomy" id="28202"/>
    <lineage>
        <taxon>Bacteria</taxon>
        <taxon>Pseudomonadati</taxon>
        <taxon>Bdellovibrionota</taxon>
        <taxon>Bacteriovoracia</taxon>
        <taxon>Bacteriovoracales</taxon>
        <taxon>Bacteriovoracaceae</taxon>
        <taxon>Peredibacter</taxon>
    </lineage>
</organism>
<evidence type="ECO:0000313" key="11">
    <source>
        <dbReference type="Proteomes" id="UP001324634"/>
    </source>
</evidence>
<dbReference type="RefSeq" id="WP_321389326.1">
    <property type="nucleotide sequence ID" value="NZ_CP139487.1"/>
</dbReference>
<keyword evidence="4" id="KW-0547">Nucleotide-binding</keyword>
<dbReference type="InterPro" id="IPR053859">
    <property type="entry name" value="MVD-like_N"/>
</dbReference>
<feature type="domain" description="Diphosphomevalonate decarboxylase-like N-terminal" evidence="9">
    <location>
        <begin position="22"/>
        <end position="177"/>
    </location>
</feature>
<dbReference type="GO" id="GO:0005524">
    <property type="term" value="F:ATP binding"/>
    <property type="evidence" value="ECO:0007669"/>
    <property type="project" value="UniProtKB-KW"/>
</dbReference>
<dbReference type="GO" id="GO:0019287">
    <property type="term" value="P:isopentenyl diphosphate biosynthetic process, mevalonate pathway"/>
    <property type="evidence" value="ECO:0007669"/>
    <property type="project" value="InterPro"/>
</dbReference>
<evidence type="ECO:0000313" key="10">
    <source>
        <dbReference type="EMBL" id="WPU63145.1"/>
    </source>
</evidence>
<keyword evidence="11" id="KW-1185">Reference proteome</keyword>
<keyword evidence="3" id="KW-0444">Lipid biosynthesis</keyword>
<dbReference type="GO" id="GO:0005829">
    <property type="term" value="C:cytosol"/>
    <property type="evidence" value="ECO:0007669"/>
    <property type="project" value="InterPro"/>
</dbReference>
<evidence type="ECO:0000256" key="4">
    <source>
        <dbReference type="ARBA" id="ARBA00022741"/>
    </source>
</evidence>
<dbReference type="GO" id="GO:0004163">
    <property type="term" value="F:diphosphomevalonate decarboxylase activity"/>
    <property type="evidence" value="ECO:0007669"/>
    <property type="project" value="UniProtKB-EC"/>
</dbReference>
<dbReference type="AlphaFoldDB" id="A0AAX4HIQ8"/>
<evidence type="ECO:0000259" key="9">
    <source>
        <dbReference type="Pfam" id="PF22700"/>
    </source>
</evidence>
<comment type="similarity">
    <text evidence="1">Belongs to the diphosphomevalonate decarboxylase family.</text>
</comment>
<dbReference type="Pfam" id="PF22700">
    <property type="entry name" value="MVD-like_N"/>
    <property type="match status" value="1"/>
</dbReference>
<proteinExistence type="inferred from homology"/>
<dbReference type="Pfam" id="PF18376">
    <property type="entry name" value="MDD_C"/>
    <property type="match status" value="1"/>
</dbReference>
<reference evidence="10 11" key="1">
    <citation type="submission" date="2023-11" db="EMBL/GenBank/DDBJ databases">
        <title>Peredibacter starrii A3.12.</title>
        <authorList>
            <person name="Mitchell R.J."/>
        </authorList>
    </citation>
    <scope>NUCLEOTIDE SEQUENCE [LARGE SCALE GENOMIC DNA]</scope>
    <source>
        <strain evidence="10 11">A3.12</strain>
    </source>
</reference>
<dbReference type="Gene3D" id="3.30.70.890">
    <property type="entry name" value="GHMP kinase, C-terminal domain"/>
    <property type="match status" value="1"/>
</dbReference>
<dbReference type="InterPro" id="IPR005935">
    <property type="entry name" value="Mev_decarb"/>
</dbReference>
<dbReference type="PIRSF" id="PIRSF015950">
    <property type="entry name" value="Mev_P_decrbx"/>
    <property type="match status" value="1"/>
</dbReference>
<feature type="domain" description="Mvd1 C-terminal" evidence="8">
    <location>
        <begin position="201"/>
        <end position="330"/>
    </location>
</feature>
<dbReference type="PANTHER" id="PTHR10977:SF3">
    <property type="entry name" value="DIPHOSPHOMEVALONATE DECARBOXYLASE"/>
    <property type="match status" value="1"/>
</dbReference>